<evidence type="ECO:0000256" key="1">
    <source>
        <dbReference type="ARBA" id="ARBA00004123"/>
    </source>
</evidence>
<name>A0A8T0G050_ARGBR</name>
<evidence type="ECO:0000313" key="3">
    <source>
        <dbReference type="Proteomes" id="UP000807504"/>
    </source>
</evidence>
<dbReference type="GO" id="GO:0005634">
    <property type="term" value="C:nucleus"/>
    <property type="evidence" value="ECO:0007669"/>
    <property type="project" value="UniProtKB-SubCell"/>
</dbReference>
<accession>A0A8T0G050</accession>
<dbReference type="InterPro" id="IPR009057">
    <property type="entry name" value="Homeodomain-like_sf"/>
</dbReference>
<dbReference type="SUPFAM" id="SSF46689">
    <property type="entry name" value="Homeodomain-like"/>
    <property type="match status" value="1"/>
</dbReference>
<dbReference type="EMBL" id="JABXBU010000002">
    <property type="protein sequence ID" value="KAF8794533.1"/>
    <property type="molecule type" value="Genomic_DNA"/>
</dbReference>
<comment type="caution">
    <text evidence="2">The sequence shown here is derived from an EMBL/GenBank/DDBJ whole genome shotgun (WGS) entry which is preliminary data.</text>
</comment>
<reference evidence="2" key="2">
    <citation type="submission" date="2020-06" db="EMBL/GenBank/DDBJ databases">
        <authorList>
            <person name="Sheffer M."/>
        </authorList>
    </citation>
    <scope>NUCLEOTIDE SEQUENCE</scope>
</reference>
<organism evidence="2 3">
    <name type="scientific">Argiope bruennichi</name>
    <name type="common">Wasp spider</name>
    <name type="synonym">Aranea bruennichi</name>
    <dbReference type="NCBI Taxonomy" id="94029"/>
    <lineage>
        <taxon>Eukaryota</taxon>
        <taxon>Metazoa</taxon>
        <taxon>Ecdysozoa</taxon>
        <taxon>Arthropoda</taxon>
        <taxon>Chelicerata</taxon>
        <taxon>Arachnida</taxon>
        <taxon>Araneae</taxon>
        <taxon>Araneomorphae</taxon>
        <taxon>Entelegynae</taxon>
        <taxon>Araneoidea</taxon>
        <taxon>Araneidae</taxon>
        <taxon>Argiope</taxon>
    </lineage>
</organism>
<protein>
    <submittedName>
        <fullName evidence="2">Uncharacterized protein</fullName>
    </submittedName>
</protein>
<keyword evidence="3" id="KW-1185">Reference proteome</keyword>
<evidence type="ECO:0000313" key="2">
    <source>
        <dbReference type="EMBL" id="KAF8794533.1"/>
    </source>
</evidence>
<gene>
    <name evidence="2" type="ORF">HNY73_002507</name>
</gene>
<sequence>MSERHHLSAYDRGRTVERLEAGQSVTIVAAAMDVLRSVISRLKKAAEGRNALPNHAGGRGRNTTTLEDRYVALVAKMNRNLTPG</sequence>
<reference evidence="2" key="1">
    <citation type="journal article" date="2020" name="bioRxiv">
        <title>Chromosome-level reference genome of the European wasp spider Argiope bruennichi: a resource for studies on range expansion and evolutionary adaptation.</title>
        <authorList>
            <person name="Sheffer M.M."/>
            <person name="Hoppe A."/>
            <person name="Krehenwinkel H."/>
            <person name="Uhl G."/>
            <person name="Kuss A.W."/>
            <person name="Jensen L."/>
            <person name="Jensen C."/>
            <person name="Gillespie R.G."/>
            <person name="Hoff K.J."/>
            <person name="Prost S."/>
        </authorList>
    </citation>
    <scope>NUCLEOTIDE SEQUENCE</scope>
</reference>
<proteinExistence type="predicted"/>
<dbReference type="Proteomes" id="UP000807504">
    <property type="component" value="Unassembled WGS sequence"/>
</dbReference>
<dbReference type="AlphaFoldDB" id="A0A8T0G050"/>
<comment type="subcellular location">
    <subcellularLocation>
        <location evidence="1">Nucleus</location>
    </subcellularLocation>
</comment>